<name>A0AAV3P347_LITER</name>
<dbReference type="EMBL" id="BAABME010031364">
    <property type="protein sequence ID" value="GAA0145466.1"/>
    <property type="molecule type" value="Genomic_DNA"/>
</dbReference>
<organism evidence="2 3">
    <name type="scientific">Lithospermum erythrorhizon</name>
    <name type="common">Purple gromwell</name>
    <name type="synonym">Lithospermum officinale var. erythrorhizon</name>
    <dbReference type="NCBI Taxonomy" id="34254"/>
    <lineage>
        <taxon>Eukaryota</taxon>
        <taxon>Viridiplantae</taxon>
        <taxon>Streptophyta</taxon>
        <taxon>Embryophyta</taxon>
        <taxon>Tracheophyta</taxon>
        <taxon>Spermatophyta</taxon>
        <taxon>Magnoliopsida</taxon>
        <taxon>eudicotyledons</taxon>
        <taxon>Gunneridae</taxon>
        <taxon>Pentapetalae</taxon>
        <taxon>asterids</taxon>
        <taxon>lamiids</taxon>
        <taxon>Boraginales</taxon>
        <taxon>Boraginaceae</taxon>
        <taxon>Boraginoideae</taxon>
        <taxon>Lithospermeae</taxon>
        <taxon>Lithospermum</taxon>
    </lineage>
</organism>
<proteinExistence type="predicted"/>
<comment type="caution">
    <text evidence="2">The sequence shown here is derived from an EMBL/GenBank/DDBJ whole genome shotgun (WGS) entry which is preliminary data.</text>
</comment>
<feature type="compositionally biased region" description="Polar residues" evidence="1">
    <location>
        <begin position="32"/>
        <end position="41"/>
    </location>
</feature>
<keyword evidence="3" id="KW-1185">Reference proteome</keyword>
<gene>
    <name evidence="2" type="ORF">LIER_42862</name>
</gene>
<reference evidence="2 3" key="1">
    <citation type="submission" date="2024-01" db="EMBL/GenBank/DDBJ databases">
        <title>The complete chloroplast genome sequence of Lithospermum erythrorhizon: insights into the phylogenetic relationship among Boraginaceae species and the maternal lineages of purple gromwells.</title>
        <authorList>
            <person name="Okada T."/>
            <person name="Watanabe K."/>
        </authorList>
    </citation>
    <scope>NUCLEOTIDE SEQUENCE [LARGE SCALE GENOMIC DNA]</scope>
</reference>
<evidence type="ECO:0000256" key="1">
    <source>
        <dbReference type="SAM" id="MobiDB-lite"/>
    </source>
</evidence>
<protein>
    <submittedName>
        <fullName evidence="2">Uncharacterized protein</fullName>
    </submittedName>
</protein>
<sequence length="134" mass="14872">MSGNQVPLFRRSKVVNKSSREPAVPAVDVIPPTTTKTSTDVSGKMPAPPEERPPLFSKRQKSIGGFQVTEDSNLWKKSDAFRASHPLLLERIGKDYKSIRDPLEVHGALSRHLIKAMNPSCALDRRADLLDDAR</sequence>
<dbReference type="AlphaFoldDB" id="A0AAV3P347"/>
<feature type="region of interest" description="Disordered" evidence="1">
    <location>
        <begin position="1"/>
        <end position="62"/>
    </location>
</feature>
<evidence type="ECO:0000313" key="3">
    <source>
        <dbReference type="Proteomes" id="UP001454036"/>
    </source>
</evidence>
<evidence type="ECO:0000313" key="2">
    <source>
        <dbReference type="EMBL" id="GAA0145466.1"/>
    </source>
</evidence>
<dbReference type="Proteomes" id="UP001454036">
    <property type="component" value="Unassembled WGS sequence"/>
</dbReference>
<accession>A0AAV3P347</accession>